<evidence type="ECO:0000256" key="1">
    <source>
        <dbReference type="SAM" id="MobiDB-lite"/>
    </source>
</evidence>
<evidence type="ECO:0000313" key="3">
    <source>
        <dbReference type="Proteomes" id="UP000800092"/>
    </source>
</evidence>
<evidence type="ECO:0000313" key="2">
    <source>
        <dbReference type="EMBL" id="KAF2231967.1"/>
    </source>
</evidence>
<dbReference type="EMBL" id="ML991820">
    <property type="protein sequence ID" value="KAF2231967.1"/>
    <property type="molecule type" value="Genomic_DNA"/>
</dbReference>
<organism evidence="2 3">
    <name type="scientific">Viridothelium virens</name>
    <name type="common">Speckled blister lichen</name>
    <name type="synonym">Trypethelium virens</name>
    <dbReference type="NCBI Taxonomy" id="1048519"/>
    <lineage>
        <taxon>Eukaryota</taxon>
        <taxon>Fungi</taxon>
        <taxon>Dikarya</taxon>
        <taxon>Ascomycota</taxon>
        <taxon>Pezizomycotina</taxon>
        <taxon>Dothideomycetes</taxon>
        <taxon>Dothideomycetes incertae sedis</taxon>
        <taxon>Trypetheliales</taxon>
        <taxon>Trypetheliaceae</taxon>
        <taxon>Viridothelium</taxon>
    </lineage>
</organism>
<feature type="region of interest" description="Disordered" evidence="1">
    <location>
        <begin position="74"/>
        <end position="96"/>
    </location>
</feature>
<keyword evidence="3" id="KW-1185">Reference proteome</keyword>
<gene>
    <name evidence="2" type="ORF">EV356DRAFT_271128</name>
</gene>
<sequence length="96" mass="10872">MLTLPFHRPVYKTAIYAHNSGIILGEAWSITELVFASCTPLGNKFSNSKYFFCSYRNLWRQARCHAPGRTFTPLTGAPDWGHRGSSEPPQSAPWRD</sequence>
<proteinExistence type="predicted"/>
<dbReference type="Proteomes" id="UP000800092">
    <property type="component" value="Unassembled WGS sequence"/>
</dbReference>
<protein>
    <submittedName>
        <fullName evidence="2">Uncharacterized protein</fullName>
    </submittedName>
</protein>
<dbReference type="AlphaFoldDB" id="A0A6A6H273"/>
<reference evidence="2" key="1">
    <citation type="journal article" date="2020" name="Stud. Mycol.">
        <title>101 Dothideomycetes genomes: a test case for predicting lifestyles and emergence of pathogens.</title>
        <authorList>
            <person name="Haridas S."/>
            <person name="Albert R."/>
            <person name="Binder M."/>
            <person name="Bloem J."/>
            <person name="Labutti K."/>
            <person name="Salamov A."/>
            <person name="Andreopoulos B."/>
            <person name="Baker S."/>
            <person name="Barry K."/>
            <person name="Bills G."/>
            <person name="Bluhm B."/>
            <person name="Cannon C."/>
            <person name="Castanera R."/>
            <person name="Culley D."/>
            <person name="Daum C."/>
            <person name="Ezra D."/>
            <person name="Gonzalez J."/>
            <person name="Henrissat B."/>
            <person name="Kuo A."/>
            <person name="Liang C."/>
            <person name="Lipzen A."/>
            <person name="Lutzoni F."/>
            <person name="Magnuson J."/>
            <person name="Mondo S."/>
            <person name="Nolan M."/>
            <person name="Ohm R."/>
            <person name="Pangilinan J."/>
            <person name="Park H.-J."/>
            <person name="Ramirez L."/>
            <person name="Alfaro M."/>
            <person name="Sun H."/>
            <person name="Tritt A."/>
            <person name="Yoshinaga Y."/>
            <person name="Zwiers L.-H."/>
            <person name="Turgeon B."/>
            <person name="Goodwin S."/>
            <person name="Spatafora J."/>
            <person name="Crous P."/>
            <person name="Grigoriev I."/>
        </authorList>
    </citation>
    <scope>NUCLEOTIDE SEQUENCE</scope>
    <source>
        <strain evidence="2">Tuck. ex Michener</strain>
    </source>
</reference>
<accession>A0A6A6H273</accession>
<name>A0A6A6H273_VIRVR</name>